<feature type="domain" description="Kinesin-associated" evidence="1">
    <location>
        <begin position="2"/>
        <end position="72"/>
    </location>
</feature>
<sequence length="74" mass="8293">QSENLYTDLNQTWEEKLSTTEKIHKEREAALEEFGISIEEGFVSLTTPMPHLVNLSDDPVLAGCLVYNLKPGTT</sequence>
<keyword evidence="3" id="KW-1185">Reference proteome</keyword>
<dbReference type="PANTHER" id="PTHR47117">
    <property type="entry name" value="STAR-RELATED LIPID TRANSFER PROTEIN 9"/>
    <property type="match status" value="1"/>
</dbReference>
<gene>
    <name evidence="2" type="ORF">MYCGRDRAFT_31191</name>
</gene>
<evidence type="ECO:0000313" key="2">
    <source>
        <dbReference type="EMBL" id="EGP82012.1"/>
    </source>
</evidence>
<dbReference type="eggNOG" id="KOG0245">
    <property type="taxonomic scope" value="Eukaryota"/>
</dbReference>
<name>F9XS03_ZYMTI</name>
<evidence type="ECO:0000259" key="1">
    <source>
        <dbReference type="Pfam" id="PF16183"/>
    </source>
</evidence>
<dbReference type="KEGG" id="ztr:MYCGRDRAFT_31191"/>
<dbReference type="GeneID" id="13399193"/>
<reference evidence="2 3" key="1">
    <citation type="journal article" date="2011" name="PLoS Genet.">
        <title>Finished genome of the fungal wheat pathogen Mycosphaerella graminicola reveals dispensome structure, chromosome plasticity, and stealth pathogenesis.</title>
        <authorList>
            <person name="Goodwin S.B."/>
            <person name="Ben M'barek S."/>
            <person name="Dhillon B."/>
            <person name="Wittenberg A.H.J."/>
            <person name="Crane C.F."/>
            <person name="Hane J.K."/>
            <person name="Foster A.J."/>
            <person name="Van der Lee T.A.J."/>
            <person name="Grimwood J."/>
            <person name="Aerts A."/>
            <person name="Antoniw J."/>
            <person name="Bailey A."/>
            <person name="Bluhm B."/>
            <person name="Bowler J."/>
            <person name="Bristow J."/>
            <person name="van der Burgt A."/>
            <person name="Canto-Canche B."/>
            <person name="Churchill A.C.L."/>
            <person name="Conde-Ferraez L."/>
            <person name="Cools H.J."/>
            <person name="Coutinho P.M."/>
            <person name="Csukai M."/>
            <person name="Dehal P."/>
            <person name="De Wit P."/>
            <person name="Donzelli B."/>
            <person name="van de Geest H.C."/>
            <person name="van Ham R.C.H.J."/>
            <person name="Hammond-Kosack K.E."/>
            <person name="Henrissat B."/>
            <person name="Kilian A."/>
            <person name="Kobayashi A.K."/>
            <person name="Koopmann E."/>
            <person name="Kourmpetis Y."/>
            <person name="Kuzniar A."/>
            <person name="Lindquist E."/>
            <person name="Lombard V."/>
            <person name="Maliepaard C."/>
            <person name="Martins N."/>
            <person name="Mehrabi R."/>
            <person name="Nap J.P.H."/>
            <person name="Ponomarenko A."/>
            <person name="Rudd J.J."/>
            <person name="Salamov A."/>
            <person name="Schmutz J."/>
            <person name="Schouten H.J."/>
            <person name="Shapiro H."/>
            <person name="Stergiopoulos I."/>
            <person name="Torriani S.F.F."/>
            <person name="Tu H."/>
            <person name="de Vries R.P."/>
            <person name="Waalwijk C."/>
            <person name="Ware S.B."/>
            <person name="Wiebenga A."/>
            <person name="Zwiers L.-H."/>
            <person name="Oliver R.P."/>
            <person name="Grigoriev I.V."/>
            <person name="Kema G.H.J."/>
        </authorList>
    </citation>
    <scope>NUCLEOTIDE SEQUENCE [LARGE SCALE GENOMIC DNA]</scope>
    <source>
        <strain evidence="3">CBS 115943 / IPO323</strain>
    </source>
</reference>
<dbReference type="AlphaFoldDB" id="F9XS03"/>
<dbReference type="OrthoDB" id="3176171at2759"/>
<dbReference type="PANTHER" id="PTHR47117:SF10">
    <property type="entry name" value="KINESIN-LIKE PROTEIN KIF1B"/>
    <property type="match status" value="1"/>
</dbReference>
<proteinExistence type="predicted"/>
<evidence type="ECO:0000313" key="3">
    <source>
        <dbReference type="Proteomes" id="UP000008062"/>
    </source>
</evidence>
<dbReference type="Gene3D" id="6.10.250.2520">
    <property type="match status" value="1"/>
</dbReference>
<dbReference type="InterPro" id="IPR032405">
    <property type="entry name" value="Kinesin_assoc"/>
</dbReference>
<organism evidence="2 3">
    <name type="scientific">Zymoseptoria tritici (strain CBS 115943 / IPO323)</name>
    <name type="common">Speckled leaf blotch fungus</name>
    <name type="synonym">Septoria tritici</name>
    <dbReference type="NCBI Taxonomy" id="336722"/>
    <lineage>
        <taxon>Eukaryota</taxon>
        <taxon>Fungi</taxon>
        <taxon>Dikarya</taxon>
        <taxon>Ascomycota</taxon>
        <taxon>Pezizomycotina</taxon>
        <taxon>Dothideomycetes</taxon>
        <taxon>Dothideomycetidae</taxon>
        <taxon>Mycosphaerellales</taxon>
        <taxon>Mycosphaerellaceae</taxon>
        <taxon>Zymoseptoria</taxon>
    </lineage>
</organism>
<dbReference type="RefSeq" id="XP_003847036.1">
    <property type="nucleotide sequence ID" value="XM_003846988.1"/>
</dbReference>
<dbReference type="Proteomes" id="UP000008062">
    <property type="component" value="Chromosome 19"/>
</dbReference>
<dbReference type="STRING" id="336722.F9XS03"/>
<dbReference type="InParanoid" id="F9XS03"/>
<dbReference type="Gene3D" id="2.60.200.20">
    <property type="match status" value="1"/>
</dbReference>
<protein>
    <recommendedName>
        <fullName evidence="1">Kinesin-associated domain-containing protein</fullName>
    </recommendedName>
</protein>
<dbReference type="HOGENOM" id="CLU_2694774_0_0_1"/>
<feature type="non-terminal residue" evidence="2">
    <location>
        <position position="1"/>
    </location>
</feature>
<feature type="non-terminal residue" evidence="2">
    <location>
        <position position="74"/>
    </location>
</feature>
<dbReference type="Pfam" id="PF16183">
    <property type="entry name" value="Kinesin_assoc"/>
    <property type="match status" value="1"/>
</dbReference>
<accession>F9XS03</accession>
<dbReference type="EMBL" id="CM001214">
    <property type="protein sequence ID" value="EGP82012.1"/>
    <property type="molecule type" value="Genomic_DNA"/>
</dbReference>